<dbReference type="CDD" id="cd06183">
    <property type="entry name" value="cyt_b5_reduct_like"/>
    <property type="match status" value="1"/>
</dbReference>
<comment type="cofactor">
    <cofactor evidence="1 5">
        <name>FAD</name>
        <dbReference type="ChEBI" id="CHEBI:57692"/>
    </cofactor>
</comment>
<dbReference type="PANTHER" id="PTHR19370:SF74">
    <property type="entry name" value="NADH-CYTOCHROME B5 REDUCTASE 1"/>
    <property type="match status" value="1"/>
</dbReference>
<dbReference type="EMBL" id="JACASF010000023">
    <property type="protein sequence ID" value="KAF6399666.1"/>
    <property type="molecule type" value="Genomic_DNA"/>
</dbReference>
<feature type="domain" description="Oxidoreductase FAD/NAD(P)-binding" evidence="6">
    <location>
        <begin position="51"/>
        <end position="92"/>
    </location>
</feature>
<dbReference type="InterPro" id="IPR001834">
    <property type="entry name" value="CBR-like"/>
</dbReference>
<keyword evidence="4" id="KW-0560">Oxidoreductase</keyword>
<name>A0A7J8BMK3_MOLMO</name>
<evidence type="ECO:0000256" key="4">
    <source>
        <dbReference type="ARBA" id="ARBA00023002"/>
    </source>
</evidence>
<dbReference type="AlphaFoldDB" id="A0A7J8BMK3"/>
<keyword evidence="3 5" id="KW-0274">FAD</keyword>
<feature type="binding site" evidence="5">
    <location>
        <position position="2"/>
    </location>
    <ligand>
        <name>FAD</name>
        <dbReference type="ChEBI" id="CHEBI:57692"/>
    </ligand>
</feature>
<evidence type="ECO:0000256" key="5">
    <source>
        <dbReference type="PIRSR" id="PIRSR601834-1"/>
    </source>
</evidence>
<evidence type="ECO:0000259" key="6">
    <source>
        <dbReference type="Pfam" id="PF00175"/>
    </source>
</evidence>
<evidence type="ECO:0000256" key="1">
    <source>
        <dbReference type="ARBA" id="ARBA00001974"/>
    </source>
</evidence>
<feature type="binding site" evidence="5">
    <location>
        <position position="1"/>
    </location>
    <ligand>
        <name>FAD</name>
        <dbReference type="ChEBI" id="CHEBI:57692"/>
    </ligand>
</feature>
<gene>
    <name evidence="7" type="ORF">HJG59_003559</name>
</gene>
<evidence type="ECO:0000313" key="7">
    <source>
        <dbReference type="EMBL" id="KAF6399666.1"/>
    </source>
</evidence>
<dbReference type="Proteomes" id="UP000550707">
    <property type="component" value="Unassembled WGS sequence"/>
</dbReference>
<evidence type="ECO:0000256" key="2">
    <source>
        <dbReference type="ARBA" id="ARBA00022630"/>
    </source>
</evidence>
<dbReference type="PRINTS" id="PR00406">
    <property type="entry name" value="CYTB5RDTASE"/>
</dbReference>
<evidence type="ECO:0000313" key="8">
    <source>
        <dbReference type="Proteomes" id="UP000550707"/>
    </source>
</evidence>
<dbReference type="InterPro" id="IPR001433">
    <property type="entry name" value="OxRdtase_FAD/NAD-bd"/>
</dbReference>
<proteinExistence type="predicted"/>
<dbReference type="Pfam" id="PF00175">
    <property type="entry name" value="NAD_binding_1"/>
    <property type="match status" value="1"/>
</dbReference>
<dbReference type="PANTHER" id="PTHR19370">
    <property type="entry name" value="NADH-CYTOCHROME B5 REDUCTASE"/>
    <property type="match status" value="1"/>
</dbReference>
<accession>A0A7J8BMK3</accession>
<dbReference type="Gene3D" id="3.40.50.80">
    <property type="entry name" value="Nucleotide-binding domain of ferredoxin-NADP reductase (FNR) module"/>
    <property type="match status" value="1"/>
</dbReference>
<keyword evidence="2 5" id="KW-0285">Flavoprotein</keyword>
<comment type="caution">
    <text evidence="7">The sequence shown here is derived from an EMBL/GenBank/DDBJ whole genome shotgun (WGS) entry which is preliminary data.</text>
</comment>
<protein>
    <submittedName>
        <fullName evidence="7">Cytochrome b5 reductase 1</fullName>
    </submittedName>
</protein>
<keyword evidence="8" id="KW-1185">Reference proteome</keyword>
<dbReference type="GO" id="GO:0071949">
    <property type="term" value="F:FAD binding"/>
    <property type="evidence" value="ECO:0007669"/>
    <property type="project" value="TreeGrafter"/>
</dbReference>
<dbReference type="SUPFAM" id="SSF52343">
    <property type="entry name" value="Ferredoxin reductase-like, C-terminal NADP-linked domain"/>
    <property type="match status" value="1"/>
</dbReference>
<organism evidence="7 8">
    <name type="scientific">Molossus molossus</name>
    <name type="common">Pallas' mastiff bat</name>
    <name type="synonym">Vespertilio molossus</name>
    <dbReference type="NCBI Taxonomy" id="27622"/>
    <lineage>
        <taxon>Eukaryota</taxon>
        <taxon>Metazoa</taxon>
        <taxon>Chordata</taxon>
        <taxon>Craniata</taxon>
        <taxon>Vertebrata</taxon>
        <taxon>Euteleostomi</taxon>
        <taxon>Mammalia</taxon>
        <taxon>Eutheria</taxon>
        <taxon>Laurasiatheria</taxon>
        <taxon>Chiroptera</taxon>
        <taxon>Yangochiroptera</taxon>
        <taxon>Molossidae</taxon>
        <taxon>Molossus</taxon>
    </lineage>
</organism>
<reference evidence="7 8" key="1">
    <citation type="journal article" date="2020" name="Nature">
        <title>Six reference-quality genomes reveal evolution of bat adaptations.</title>
        <authorList>
            <person name="Jebb D."/>
            <person name="Huang Z."/>
            <person name="Pippel M."/>
            <person name="Hughes G.M."/>
            <person name="Lavrichenko K."/>
            <person name="Devanna P."/>
            <person name="Winkler S."/>
            <person name="Jermiin L.S."/>
            <person name="Skirmuntt E.C."/>
            <person name="Katzourakis A."/>
            <person name="Burkitt-Gray L."/>
            <person name="Ray D.A."/>
            <person name="Sullivan K.A.M."/>
            <person name="Roscito J.G."/>
            <person name="Kirilenko B.M."/>
            <person name="Davalos L.M."/>
            <person name="Corthals A.P."/>
            <person name="Power M.L."/>
            <person name="Jones G."/>
            <person name="Ransome R.D."/>
            <person name="Dechmann D.K.N."/>
            <person name="Locatelli A.G."/>
            <person name="Puechmaille S.J."/>
            <person name="Fedrigo O."/>
            <person name="Jarvis E.D."/>
            <person name="Hiller M."/>
            <person name="Vernes S.C."/>
            <person name="Myers E.W."/>
            <person name="Teeling E.C."/>
        </authorList>
    </citation>
    <scope>NUCLEOTIDE SEQUENCE [LARGE SCALE GENOMIC DNA]</scope>
    <source>
        <strain evidence="7">MMolMol1</strain>
        <tissue evidence="7">Muscle</tissue>
    </source>
</reference>
<feature type="binding site" evidence="5">
    <location>
        <position position="59"/>
    </location>
    <ligand>
        <name>FAD</name>
        <dbReference type="ChEBI" id="CHEBI:57692"/>
    </ligand>
</feature>
<dbReference type="GO" id="GO:0005739">
    <property type="term" value="C:mitochondrion"/>
    <property type="evidence" value="ECO:0007669"/>
    <property type="project" value="TreeGrafter"/>
</dbReference>
<dbReference type="GO" id="GO:0004128">
    <property type="term" value="F:cytochrome-b5 reductase activity, acting on NAD(P)H"/>
    <property type="evidence" value="ECO:0007669"/>
    <property type="project" value="UniProtKB-ARBA"/>
</dbReference>
<evidence type="ECO:0000256" key="3">
    <source>
        <dbReference type="ARBA" id="ARBA00022827"/>
    </source>
</evidence>
<sequence>MSQYLNSLKIGDVVEFRGPSGLLTYTGKGNFNIQPNKKSPPEPRVAKRLGMIAGGTGITPMFQLIRAILKDPGDPTQCCLLFANQVEDSATIRGQSPEPNPS</sequence>
<dbReference type="InterPro" id="IPR039261">
    <property type="entry name" value="FNR_nucleotide-bd"/>
</dbReference>